<name>A0A6J5NCM5_9CAUD</name>
<evidence type="ECO:0000313" key="1">
    <source>
        <dbReference type="EMBL" id="CAB4154935.1"/>
    </source>
</evidence>
<protein>
    <submittedName>
        <fullName evidence="1">Uncharacterized protein</fullName>
    </submittedName>
</protein>
<proteinExistence type="predicted"/>
<accession>A0A6J5NCM5</accession>
<dbReference type="EMBL" id="LR796624">
    <property type="protein sequence ID" value="CAB4154935.1"/>
    <property type="molecule type" value="Genomic_DNA"/>
</dbReference>
<reference evidence="1" key="1">
    <citation type="submission" date="2020-04" db="EMBL/GenBank/DDBJ databases">
        <authorList>
            <person name="Chiriac C."/>
            <person name="Salcher M."/>
            <person name="Ghai R."/>
            <person name="Kavagutti S V."/>
        </authorList>
    </citation>
    <scope>NUCLEOTIDE SEQUENCE</scope>
</reference>
<gene>
    <name evidence="1" type="ORF">UFOVP649_45</name>
</gene>
<organism evidence="1">
    <name type="scientific">uncultured Caudovirales phage</name>
    <dbReference type="NCBI Taxonomy" id="2100421"/>
    <lineage>
        <taxon>Viruses</taxon>
        <taxon>Duplodnaviria</taxon>
        <taxon>Heunggongvirae</taxon>
        <taxon>Uroviricota</taxon>
        <taxon>Caudoviricetes</taxon>
        <taxon>Peduoviridae</taxon>
        <taxon>Maltschvirus</taxon>
        <taxon>Maltschvirus maltsch</taxon>
    </lineage>
</organism>
<sequence>MSSQGTAPARVPHSVPDRQALQYFVTLWRLPWQGSHTVSRVTFRNIGPPTIRSVSLASLATIRHTGTPNPAK</sequence>